<reference evidence="4" key="1">
    <citation type="journal article" date="2014" name="Int. J. Syst. Evol. Microbiol.">
        <title>Complete genome of a new Firmicutes species belonging to the dominant human colonic microbiota ('Ruminococcus bicirculans') reveals two chromosomes and a selective capacity to utilize plant glucans.</title>
        <authorList>
            <consortium name="NISC Comparative Sequencing Program"/>
            <person name="Wegmann U."/>
            <person name="Louis P."/>
            <person name="Goesmann A."/>
            <person name="Henrissat B."/>
            <person name="Duncan S.H."/>
            <person name="Flint H.J."/>
        </authorList>
    </citation>
    <scope>NUCLEOTIDE SEQUENCE</scope>
    <source>
        <strain evidence="4">KCTC 62575</strain>
    </source>
</reference>
<dbReference type="SFLD" id="SFLDG00358">
    <property type="entry name" value="Main_(cytGST)"/>
    <property type="match status" value="1"/>
</dbReference>
<protein>
    <submittedName>
        <fullName evidence="5">Maleylacetoacetate isomerase</fullName>
        <ecNumber evidence="5">5.2.1.2</ecNumber>
    </submittedName>
</protein>
<dbReference type="PROSITE" id="PS50404">
    <property type="entry name" value="GST_NTER"/>
    <property type="match status" value="1"/>
</dbReference>
<reference evidence="7" key="3">
    <citation type="journal article" date="2019" name="Int. J. Syst. Evol. Microbiol.">
        <title>The Global Catalogue of Microorganisms (GCM) 10K type strain sequencing project: providing services to taxonomists for standard genome sequencing and annotation.</title>
        <authorList>
            <consortium name="The Broad Institute Genomics Platform"/>
            <consortium name="The Broad Institute Genome Sequencing Center for Infectious Disease"/>
            <person name="Wu L."/>
            <person name="Ma J."/>
        </authorList>
    </citation>
    <scope>NUCLEOTIDE SEQUENCE [LARGE SCALE GENOMIC DNA]</scope>
    <source>
        <strain evidence="7">KCTC 62575</strain>
    </source>
</reference>
<dbReference type="EC" id="5.2.1.2" evidence="5"/>
<dbReference type="InterPro" id="IPR040079">
    <property type="entry name" value="Glutathione_S-Trfase"/>
</dbReference>
<dbReference type="NCBIfam" id="TIGR01262">
    <property type="entry name" value="maiA"/>
    <property type="match status" value="1"/>
</dbReference>
<dbReference type="InterPro" id="IPR010987">
    <property type="entry name" value="Glutathione-S-Trfase_C-like"/>
</dbReference>
<dbReference type="Gene3D" id="1.20.1050.10">
    <property type="match status" value="1"/>
</dbReference>
<dbReference type="OrthoDB" id="509852at2"/>
<keyword evidence="5" id="KW-0413">Isomerase</keyword>
<gene>
    <name evidence="5" type="primary">maiA</name>
    <name evidence="4" type="ORF">ACFODO_13580</name>
    <name evidence="5" type="ORF">C9E89_017795</name>
</gene>
<evidence type="ECO:0000259" key="3">
    <source>
        <dbReference type="PROSITE" id="PS50405"/>
    </source>
</evidence>
<keyword evidence="7" id="KW-1185">Reference proteome</keyword>
<dbReference type="SUPFAM" id="SSF47616">
    <property type="entry name" value="GST C-terminal domain-like"/>
    <property type="match status" value="1"/>
</dbReference>
<dbReference type="InterPro" id="IPR034330">
    <property type="entry name" value="GST_Zeta_C"/>
</dbReference>
<dbReference type="Proteomes" id="UP000240957">
    <property type="component" value="Unassembled WGS sequence"/>
</dbReference>
<proteinExistence type="inferred from homology"/>
<evidence type="ECO:0000313" key="5">
    <source>
        <dbReference type="EMBL" id="RFC82206.1"/>
    </source>
</evidence>
<dbReference type="CDD" id="cd03042">
    <property type="entry name" value="GST_N_Zeta"/>
    <property type="match status" value="1"/>
</dbReference>
<reference evidence="5 6" key="2">
    <citation type="submission" date="2018-08" db="EMBL/GenBank/DDBJ databases">
        <title>The draft genome of Acinetobacter sichuanensis strain WCHAc060041.</title>
        <authorList>
            <person name="Qin J."/>
            <person name="Feng Y."/>
            <person name="Zong Z."/>
        </authorList>
    </citation>
    <scope>NUCLEOTIDE SEQUENCE [LARGE SCALE GENOMIC DNA]</scope>
    <source>
        <strain evidence="5 6">WCHAc060041</strain>
    </source>
</reference>
<evidence type="ECO:0000313" key="7">
    <source>
        <dbReference type="Proteomes" id="UP001595455"/>
    </source>
</evidence>
<dbReference type="PANTHER" id="PTHR42673:SF21">
    <property type="entry name" value="GLUTATHIONE S-TRANSFERASE YFCF"/>
    <property type="match status" value="1"/>
</dbReference>
<dbReference type="GO" id="GO:0004364">
    <property type="term" value="F:glutathione transferase activity"/>
    <property type="evidence" value="ECO:0007669"/>
    <property type="project" value="TreeGrafter"/>
</dbReference>
<dbReference type="AlphaFoldDB" id="A0A371YL66"/>
<evidence type="ECO:0000256" key="1">
    <source>
        <dbReference type="ARBA" id="ARBA00010007"/>
    </source>
</evidence>
<dbReference type="SUPFAM" id="SSF52833">
    <property type="entry name" value="Thioredoxin-like"/>
    <property type="match status" value="1"/>
</dbReference>
<accession>A0A371YL66</accession>
<evidence type="ECO:0000259" key="2">
    <source>
        <dbReference type="PROSITE" id="PS50404"/>
    </source>
</evidence>
<dbReference type="PANTHER" id="PTHR42673">
    <property type="entry name" value="MALEYLACETOACETATE ISOMERASE"/>
    <property type="match status" value="1"/>
</dbReference>
<dbReference type="EMBL" id="PYIX02000040">
    <property type="protein sequence ID" value="RFC82206.1"/>
    <property type="molecule type" value="Genomic_DNA"/>
</dbReference>
<dbReference type="InterPro" id="IPR034333">
    <property type="entry name" value="GST_Zeta_N"/>
</dbReference>
<dbReference type="FunFam" id="1.20.1050.10:FF:000017">
    <property type="entry name" value="Maleylacetoacetate isomerase"/>
    <property type="match status" value="1"/>
</dbReference>
<dbReference type="InterPro" id="IPR036249">
    <property type="entry name" value="Thioredoxin-like_sf"/>
</dbReference>
<dbReference type="InterPro" id="IPR004045">
    <property type="entry name" value="Glutathione_S-Trfase_N"/>
</dbReference>
<dbReference type="GO" id="GO:0016034">
    <property type="term" value="F:maleylacetoacetate isomerase activity"/>
    <property type="evidence" value="ECO:0007669"/>
    <property type="project" value="UniProtKB-EC"/>
</dbReference>
<evidence type="ECO:0000313" key="6">
    <source>
        <dbReference type="Proteomes" id="UP000240957"/>
    </source>
</evidence>
<dbReference type="RefSeq" id="WP_107009678.1">
    <property type="nucleotide sequence ID" value="NZ_JBHRSF010000062.1"/>
</dbReference>
<dbReference type="InterPro" id="IPR036282">
    <property type="entry name" value="Glutathione-S-Trfase_C_sf"/>
</dbReference>
<dbReference type="PROSITE" id="PS50405">
    <property type="entry name" value="GST_CTER"/>
    <property type="match status" value="1"/>
</dbReference>
<dbReference type="Gene3D" id="3.40.30.10">
    <property type="entry name" value="Glutaredoxin"/>
    <property type="match status" value="1"/>
</dbReference>
<dbReference type="GO" id="GO:0006559">
    <property type="term" value="P:L-phenylalanine catabolic process"/>
    <property type="evidence" value="ECO:0007669"/>
    <property type="project" value="TreeGrafter"/>
</dbReference>
<feature type="domain" description="GST C-terminal" evidence="3">
    <location>
        <begin position="86"/>
        <end position="213"/>
    </location>
</feature>
<name>A0A371YL66_9GAMM</name>
<feature type="domain" description="GST N-terminal" evidence="2">
    <location>
        <begin position="1"/>
        <end position="81"/>
    </location>
</feature>
<sequence length="213" mass="24355">MKLYSFFRSSTSHRVRIALNLKGLNYQTHFISLAKNEHHQAEYQALHPQGFLPTLEIDESKLLIQSPAILEWLEQQYPQPALLPNDVLAQAKVRAIAALIACDIHPLNNKRVLEHLRLNLGLNEIQINEWCAKWIHAGFSALEKILEQDSQRTKFCYGSAPTLADVYLIPQVVSAQRFKVDLNIYPKINEIYQHCMTLEAFQKAAPENQADAI</sequence>
<comment type="similarity">
    <text evidence="1">Belongs to the GST superfamily. Zeta family.</text>
</comment>
<evidence type="ECO:0000313" key="4">
    <source>
        <dbReference type="EMBL" id="MFC2996283.1"/>
    </source>
</evidence>
<dbReference type="CDD" id="cd03191">
    <property type="entry name" value="GST_C_Zeta"/>
    <property type="match status" value="1"/>
</dbReference>
<reference evidence="4" key="4">
    <citation type="submission" date="2024-09" db="EMBL/GenBank/DDBJ databases">
        <authorList>
            <person name="Sun Q."/>
            <person name="Mori K."/>
        </authorList>
    </citation>
    <scope>NUCLEOTIDE SEQUENCE</scope>
    <source>
        <strain evidence="4">KCTC 62575</strain>
    </source>
</reference>
<organism evidence="5 6">
    <name type="scientific">Acinetobacter sichuanensis</name>
    <dbReference type="NCBI Taxonomy" id="2136183"/>
    <lineage>
        <taxon>Bacteria</taxon>
        <taxon>Pseudomonadati</taxon>
        <taxon>Pseudomonadota</taxon>
        <taxon>Gammaproteobacteria</taxon>
        <taxon>Moraxellales</taxon>
        <taxon>Moraxellaceae</taxon>
        <taxon>Acinetobacter</taxon>
    </lineage>
</organism>
<dbReference type="Proteomes" id="UP001595455">
    <property type="component" value="Unassembled WGS sequence"/>
</dbReference>
<dbReference type="EMBL" id="JBHRSF010000062">
    <property type="protein sequence ID" value="MFC2996283.1"/>
    <property type="molecule type" value="Genomic_DNA"/>
</dbReference>
<dbReference type="GO" id="GO:0005737">
    <property type="term" value="C:cytoplasm"/>
    <property type="evidence" value="ECO:0007669"/>
    <property type="project" value="InterPro"/>
</dbReference>
<dbReference type="GO" id="GO:0006749">
    <property type="term" value="P:glutathione metabolic process"/>
    <property type="evidence" value="ECO:0007669"/>
    <property type="project" value="TreeGrafter"/>
</dbReference>
<dbReference type="Pfam" id="PF13409">
    <property type="entry name" value="GST_N_2"/>
    <property type="match status" value="1"/>
</dbReference>
<dbReference type="InterPro" id="IPR005955">
    <property type="entry name" value="GST_Zeta"/>
</dbReference>
<dbReference type="SFLD" id="SFLDS00019">
    <property type="entry name" value="Glutathione_Transferase_(cytos"/>
    <property type="match status" value="1"/>
</dbReference>
<comment type="caution">
    <text evidence="5">The sequence shown here is derived from an EMBL/GenBank/DDBJ whole genome shotgun (WGS) entry which is preliminary data.</text>
</comment>